<evidence type="ECO:0000256" key="1">
    <source>
        <dbReference type="SAM" id="MobiDB-lite"/>
    </source>
</evidence>
<comment type="caution">
    <text evidence="4">The sequence shown here is derived from an EMBL/GenBank/DDBJ whole genome shotgun (WGS) entry which is preliminary data.</text>
</comment>
<reference evidence="4 5" key="1">
    <citation type="submission" date="2014-03" db="EMBL/GenBank/DDBJ databases">
        <title>Draft Genome Sequences of Four Burkholderia Strains.</title>
        <authorList>
            <person name="Liu X.Y."/>
            <person name="Li C.X."/>
            <person name="Xu J.H."/>
        </authorList>
    </citation>
    <scope>NUCLEOTIDE SEQUENCE [LARGE SCALE GENOMIC DNA]</scope>
    <source>
        <strain evidence="4 5">DSM 50014</strain>
    </source>
</reference>
<gene>
    <name evidence="4" type="ORF">BG61_33335</name>
</gene>
<name>A0A069PFP5_9BURK</name>
<dbReference type="CDD" id="cd03448">
    <property type="entry name" value="HDE_HSD"/>
    <property type="match status" value="1"/>
</dbReference>
<feature type="domain" description="MaoC-like" evidence="2">
    <location>
        <begin position="167"/>
        <end position="281"/>
    </location>
</feature>
<evidence type="ECO:0000259" key="2">
    <source>
        <dbReference type="Pfam" id="PF01575"/>
    </source>
</evidence>
<dbReference type="Proteomes" id="UP000027466">
    <property type="component" value="Unassembled WGS sequence"/>
</dbReference>
<dbReference type="PANTHER" id="PTHR13078">
    <property type="entry name" value="PEROXISOMAL MULTIFUNCTIONAL ENZYME TYPE 2-RELATED"/>
    <property type="match status" value="1"/>
</dbReference>
<dbReference type="Gene3D" id="3.10.129.10">
    <property type="entry name" value="Hotdog Thioesterase"/>
    <property type="match status" value="1"/>
</dbReference>
<dbReference type="GO" id="GO:0004300">
    <property type="term" value="F:enoyl-CoA hydratase activity"/>
    <property type="evidence" value="ECO:0007669"/>
    <property type="project" value="TreeGrafter"/>
</dbReference>
<dbReference type="GO" id="GO:0044594">
    <property type="term" value="F:17-beta-hydroxysteroid dehydrogenase (NAD+) activity"/>
    <property type="evidence" value="ECO:0007669"/>
    <property type="project" value="TreeGrafter"/>
</dbReference>
<dbReference type="Pfam" id="PF22622">
    <property type="entry name" value="MFE-2_hydrat-2_N"/>
    <property type="match status" value="1"/>
</dbReference>
<evidence type="ECO:0000313" key="5">
    <source>
        <dbReference type="Proteomes" id="UP000027466"/>
    </source>
</evidence>
<proteinExistence type="predicted"/>
<dbReference type="InterPro" id="IPR029069">
    <property type="entry name" value="HotDog_dom_sf"/>
</dbReference>
<protein>
    <submittedName>
        <fullName evidence="4">3-alpha,7-alpha, 12-alpha-trihydroxy-5-beta-cholest-24-enoyl-CoA hydratase</fullName>
    </submittedName>
</protein>
<dbReference type="Pfam" id="PF01575">
    <property type="entry name" value="MaoC_dehydratas"/>
    <property type="match status" value="1"/>
</dbReference>
<feature type="region of interest" description="Disordered" evidence="1">
    <location>
        <begin position="147"/>
        <end position="171"/>
    </location>
</feature>
<dbReference type="GO" id="GO:0003857">
    <property type="term" value="F:(3S)-3-hydroxyacyl-CoA dehydrogenase (NAD+) activity"/>
    <property type="evidence" value="ECO:0007669"/>
    <property type="project" value="TreeGrafter"/>
</dbReference>
<sequence>MPIHYHALKAWRFEDIEHSYTERDAILYALSVGFGDDPLDLRALDYTYGPALRAAPTMAAVLGFPGQWMRHPDTGIDWVKVVHGEQCIRLFKPMPASGTIIGRSRVKAVADKGRDKGALVLIERQVIDKPSGALLASVEQLNFCRGDGGFTERGQPGDDAPPPPPAVPGTAPDLIRELRTRPDAALLYRLNGDPNPLHADPGVARAAGFTRPILHGLATFGIAGRAILEGVCDYDPARLGMLYARFSAPVMPGETISIEMWHGAKEVLFRAKSKERDVVVLNNGRATVS</sequence>
<dbReference type="STRING" id="60547.GCA_000751215_01794"/>
<accession>A0A069PFP5</accession>
<dbReference type="InterPro" id="IPR054357">
    <property type="entry name" value="MFE-2_N"/>
</dbReference>
<dbReference type="PANTHER" id="PTHR13078:SF56">
    <property type="entry name" value="PEROXISOMAL MULTIFUNCTIONAL ENZYME TYPE 2"/>
    <property type="match status" value="1"/>
</dbReference>
<keyword evidence="5" id="KW-1185">Reference proteome</keyword>
<dbReference type="SUPFAM" id="SSF54637">
    <property type="entry name" value="Thioesterase/thiol ester dehydrase-isomerase"/>
    <property type="match status" value="2"/>
</dbReference>
<dbReference type="GO" id="GO:0006635">
    <property type="term" value="P:fatty acid beta-oxidation"/>
    <property type="evidence" value="ECO:0007669"/>
    <property type="project" value="TreeGrafter"/>
</dbReference>
<evidence type="ECO:0000259" key="3">
    <source>
        <dbReference type="Pfam" id="PF22622"/>
    </source>
</evidence>
<evidence type="ECO:0000313" key="4">
    <source>
        <dbReference type="EMBL" id="KDR39322.1"/>
    </source>
</evidence>
<dbReference type="RefSeq" id="WP_035928761.1">
    <property type="nucleotide sequence ID" value="NZ_CADFFX010000014.1"/>
</dbReference>
<feature type="domain" description="Peroxisomal multifunctional enzyme type 2-like N-terminal" evidence="3">
    <location>
        <begin position="19"/>
        <end position="146"/>
    </location>
</feature>
<dbReference type="InterPro" id="IPR002539">
    <property type="entry name" value="MaoC-like_dom"/>
</dbReference>
<dbReference type="AlphaFoldDB" id="A0A069PFP5"/>
<organism evidence="4 5">
    <name type="scientific">Caballeronia glathei</name>
    <dbReference type="NCBI Taxonomy" id="60547"/>
    <lineage>
        <taxon>Bacteria</taxon>
        <taxon>Pseudomonadati</taxon>
        <taxon>Pseudomonadota</taxon>
        <taxon>Betaproteobacteria</taxon>
        <taxon>Burkholderiales</taxon>
        <taxon>Burkholderiaceae</taxon>
        <taxon>Caballeronia</taxon>
    </lineage>
</organism>
<dbReference type="EMBL" id="JFHC01000061">
    <property type="protein sequence ID" value="KDR39322.1"/>
    <property type="molecule type" value="Genomic_DNA"/>
</dbReference>